<dbReference type="Gene3D" id="1.10.287.1260">
    <property type="match status" value="1"/>
</dbReference>
<comment type="similarity">
    <text evidence="2">Belongs to the MscS (TC 1.A.23) family.</text>
</comment>
<dbReference type="PANTHER" id="PTHR30566:SF5">
    <property type="entry name" value="MECHANOSENSITIVE ION CHANNEL PROTEIN 1, MITOCHONDRIAL-RELATED"/>
    <property type="match status" value="1"/>
</dbReference>
<dbReference type="Pfam" id="PF21082">
    <property type="entry name" value="MS_channel_3rd"/>
    <property type="match status" value="1"/>
</dbReference>
<keyword evidence="4 7" id="KW-0812">Transmembrane</keyword>
<name>A0A1L9QVK9_9CYAN</name>
<evidence type="ECO:0000259" key="9">
    <source>
        <dbReference type="Pfam" id="PF21082"/>
    </source>
</evidence>
<organism evidence="10 11">
    <name type="scientific">Roseofilum reptotaenium AO1-A</name>
    <dbReference type="NCBI Taxonomy" id="1925591"/>
    <lineage>
        <taxon>Bacteria</taxon>
        <taxon>Bacillati</taxon>
        <taxon>Cyanobacteriota</taxon>
        <taxon>Cyanophyceae</taxon>
        <taxon>Desertifilales</taxon>
        <taxon>Desertifilaceae</taxon>
        <taxon>Roseofilum</taxon>
    </lineage>
</organism>
<dbReference type="EMBL" id="MLAW01000005">
    <property type="protein sequence ID" value="OJJ26703.1"/>
    <property type="molecule type" value="Genomic_DNA"/>
</dbReference>
<keyword evidence="11" id="KW-1185">Reference proteome</keyword>
<dbReference type="SUPFAM" id="SSF82689">
    <property type="entry name" value="Mechanosensitive channel protein MscS (YggB), C-terminal domain"/>
    <property type="match status" value="1"/>
</dbReference>
<evidence type="ECO:0000256" key="7">
    <source>
        <dbReference type="SAM" id="Phobius"/>
    </source>
</evidence>
<dbReference type="Gene3D" id="2.30.30.60">
    <property type="match status" value="1"/>
</dbReference>
<dbReference type="STRING" id="1925591.BI308_04835"/>
<dbReference type="InterPro" id="IPR049278">
    <property type="entry name" value="MS_channel_C"/>
</dbReference>
<feature type="domain" description="Mechanosensitive ion channel MscS" evidence="8">
    <location>
        <begin position="191"/>
        <end position="259"/>
    </location>
</feature>
<dbReference type="SUPFAM" id="SSF50182">
    <property type="entry name" value="Sm-like ribonucleoproteins"/>
    <property type="match status" value="1"/>
</dbReference>
<dbReference type="InterPro" id="IPR006685">
    <property type="entry name" value="MscS_channel_2nd"/>
</dbReference>
<keyword evidence="3" id="KW-1003">Cell membrane</keyword>
<accession>A0A1L9QVK9</accession>
<evidence type="ECO:0000256" key="3">
    <source>
        <dbReference type="ARBA" id="ARBA00022475"/>
    </source>
</evidence>
<proteinExistence type="inferred from homology"/>
<dbReference type="AlphaFoldDB" id="A0A1L9QVK9"/>
<dbReference type="Pfam" id="PF00924">
    <property type="entry name" value="MS_channel_2nd"/>
    <property type="match status" value="1"/>
</dbReference>
<keyword evidence="6 7" id="KW-0472">Membrane</keyword>
<keyword evidence="5 7" id="KW-1133">Transmembrane helix</keyword>
<evidence type="ECO:0000313" key="10">
    <source>
        <dbReference type="EMBL" id="OJJ26703.1"/>
    </source>
</evidence>
<evidence type="ECO:0000256" key="1">
    <source>
        <dbReference type="ARBA" id="ARBA00004651"/>
    </source>
</evidence>
<dbReference type="PANTHER" id="PTHR30566">
    <property type="entry name" value="YNAI-RELATED MECHANOSENSITIVE ION CHANNEL"/>
    <property type="match status" value="1"/>
</dbReference>
<dbReference type="InterPro" id="IPR011066">
    <property type="entry name" value="MscS_channel_C_sf"/>
</dbReference>
<feature type="domain" description="Mechanosensitive ion channel MscS C-terminal" evidence="9">
    <location>
        <begin position="284"/>
        <end position="353"/>
    </location>
</feature>
<comment type="caution">
    <text evidence="10">The sequence shown here is derived from an EMBL/GenBank/DDBJ whole genome shotgun (WGS) entry which is preliminary data.</text>
</comment>
<evidence type="ECO:0000256" key="6">
    <source>
        <dbReference type="ARBA" id="ARBA00023136"/>
    </source>
</evidence>
<evidence type="ECO:0000259" key="8">
    <source>
        <dbReference type="Pfam" id="PF00924"/>
    </source>
</evidence>
<feature type="transmembrane region" description="Helical" evidence="7">
    <location>
        <begin position="66"/>
        <end position="87"/>
    </location>
</feature>
<reference evidence="10" key="1">
    <citation type="submission" date="2016-10" db="EMBL/GenBank/DDBJ databases">
        <title>CRISPR-Cas defence system in Roseofilum reptotaenium: evidence of a bacteriophage-cyanobacterium arms race in the coral black band disease.</title>
        <authorList>
            <person name="Buerger P."/>
            <person name="Wood-Charlson E.M."/>
            <person name="Weynberg K.D."/>
            <person name="Willis B."/>
            <person name="Van Oppen M.J."/>
        </authorList>
    </citation>
    <scope>NUCLEOTIDE SEQUENCE [LARGE SCALE GENOMIC DNA]</scope>
    <source>
        <strain evidence="10">AO1-A</strain>
    </source>
</reference>
<feature type="transmembrane region" description="Helical" evidence="7">
    <location>
        <begin position="23"/>
        <end position="45"/>
    </location>
</feature>
<comment type="subcellular location">
    <subcellularLocation>
        <location evidence="1">Cell membrane</location>
        <topology evidence="1">Multi-pass membrane protein</topology>
    </subcellularLocation>
</comment>
<dbReference type="GO" id="GO:0055085">
    <property type="term" value="P:transmembrane transport"/>
    <property type="evidence" value="ECO:0007669"/>
    <property type="project" value="InterPro"/>
</dbReference>
<feature type="transmembrane region" description="Helical" evidence="7">
    <location>
        <begin position="168"/>
        <end position="188"/>
    </location>
</feature>
<feature type="transmembrane region" description="Helical" evidence="7">
    <location>
        <begin position="102"/>
        <end position="123"/>
    </location>
</feature>
<protein>
    <submittedName>
        <fullName evidence="10">Mechanosensitive ion channel protein MscS</fullName>
    </submittedName>
</protein>
<sequence length="376" mass="42026">MTIAEIWEKLVTYQLFSIPLPKWIIVLLILVIVQFLRQVISKLVIRKIEQITAATETTLDDELVEIFKPSFSLLVILGGIWAIQLVLSENLTPKLNQTLDGLLSWLGVVIMAYIIYRASSLLAEIASTVIIGSEGEFQEIIRPFLPKIFQTAAIVIMVIKAAEIFLGASTGALVGLLGGAGITIGLLLKDIVYDWFCTFIIFSDGLYRQGDWIMVQGLSGFTQVIDIGFRSTELKIGPWGSTVKIPNSKMISGIVENWTQVGSSGNPLMWGILLKLRVDGICAKKTQRICERLREIAPSIEGVHPKCTVFLKEIDGNARVFDIRVKVQDLDSYYNIQESLNIRILELIEEEKIPSLNVQLRTDPESYNKLVNSENN</sequence>
<evidence type="ECO:0000256" key="5">
    <source>
        <dbReference type="ARBA" id="ARBA00022989"/>
    </source>
</evidence>
<dbReference type="InterPro" id="IPR010920">
    <property type="entry name" value="LSM_dom_sf"/>
</dbReference>
<evidence type="ECO:0000313" key="11">
    <source>
        <dbReference type="Proteomes" id="UP000183940"/>
    </source>
</evidence>
<evidence type="ECO:0000256" key="2">
    <source>
        <dbReference type="ARBA" id="ARBA00008017"/>
    </source>
</evidence>
<dbReference type="InterPro" id="IPR023408">
    <property type="entry name" value="MscS_beta-dom_sf"/>
</dbReference>
<evidence type="ECO:0000256" key="4">
    <source>
        <dbReference type="ARBA" id="ARBA00022692"/>
    </source>
</evidence>
<dbReference type="Proteomes" id="UP000183940">
    <property type="component" value="Unassembled WGS sequence"/>
</dbReference>
<dbReference type="GO" id="GO:0005886">
    <property type="term" value="C:plasma membrane"/>
    <property type="evidence" value="ECO:0007669"/>
    <property type="project" value="UniProtKB-SubCell"/>
</dbReference>
<gene>
    <name evidence="10" type="ORF">BI308_04835</name>
</gene>